<dbReference type="EMBL" id="BART01006636">
    <property type="protein sequence ID" value="GAG67184.1"/>
    <property type="molecule type" value="Genomic_DNA"/>
</dbReference>
<name>X0ZD27_9ZZZZ</name>
<reference evidence="1" key="1">
    <citation type="journal article" date="2014" name="Front. Microbiol.">
        <title>High frequency of phylogenetically diverse reductive dehalogenase-homologous genes in deep subseafloor sedimentary metagenomes.</title>
        <authorList>
            <person name="Kawai M."/>
            <person name="Futagami T."/>
            <person name="Toyoda A."/>
            <person name="Takaki Y."/>
            <person name="Nishi S."/>
            <person name="Hori S."/>
            <person name="Arai W."/>
            <person name="Tsubouchi T."/>
            <person name="Morono Y."/>
            <person name="Uchiyama I."/>
            <person name="Ito T."/>
            <person name="Fujiyama A."/>
            <person name="Inagaki F."/>
            <person name="Takami H."/>
        </authorList>
    </citation>
    <scope>NUCLEOTIDE SEQUENCE</scope>
    <source>
        <strain evidence="1">Expedition CK06-06</strain>
    </source>
</reference>
<feature type="non-terminal residue" evidence="1">
    <location>
        <position position="1"/>
    </location>
</feature>
<comment type="caution">
    <text evidence="1">The sequence shown here is derived from an EMBL/GenBank/DDBJ whole genome shotgun (WGS) entry which is preliminary data.</text>
</comment>
<accession>X0ZD27</accession>
<evidence type="ECO:0000313" key="1">
    <source>
        <dbReference type="EMBL" id="GAG67184.1"/>
    </source>
</evidence>
<organism evidence="1">
    <name type="scientific">marine sediment metagenome</name>
    <dbReference type="NCBI Taxonomy" id="412755"/>
    <lineage>
        <taxon>unclassified sequences</taxon>
        <taxon>metagenomes</taxon>
        <taxon>ecological metagenomes</taxon>
    </lineage>
</organism>
<dbReference type="AlphaFoldDB" id="X0ZD27"/>
<proteinExistence type="predicted"/>
<gene>
    <name evidence="1" type="ORF">S01H4_15152</name>
</gene>
<protein>
    <submittedName>
        <fullName evidence="1">Uncharacterized protein</fullName>
    </submittedName>
</protein>
<sequence length="41" mass="4726">HLGIDILITEDFMKDTTISDMIEMIGTDPREYEEIIPFGLI</sequence>